<dbReference type="AlphaFoldDB" id="A0A9N9S658"/>
<feature type="region of interest" description="Disordered" evidence="1">
    <location>
        <begin position="24"/>
        <end position="86"/>
    </location>
</feature>
<keyword evidence="4" id="KW-1185">Reference proteome</keyword>
<sequence>MILFKIFVIFLIIFVVGGEGRVTGSACHGGGRGGRRGRTTTTTTTTSTSTASTTTTRSGSNFGENVIDARVGSPTQPPAASLRFSG</sequence>
<feature type="compositionally biased region" description="Low complexity" evidence="1">
    <location>
        <begin position="39"/>
        <end position="60"/>
    </location>
</feature>
<gene>
    <name evidence="3" type="ORF">CHIRRI_LOCUS13092</name>
</gene>
<evidence type="ECO:0000256" key="2">
    <source>
        <dbReference type="SAM" id="SignalP"/>
    </source>
</evidence>
<dbReference type="Proteomes" id="UP001153620">
    <property type="component" value="Chromosome 4"/>
</dbReference>
<keyword evidence="2" id="KW-0732">Signal</keyword>
<evidence type="ECO:0000313" key="3">
    <source>
        <dbReference type="EMBL" id="CAG9810275.1"/>
    </source>
</evidence>
<dbReference type="EMBL" id="OU895880">
    <property type="protein sequence ID" value="CAG9810275.1"/>
    <property type="molecule type" value="Genomic_DNA"/>
</dbReference>
<reference evidence="3" key="2">
    <citation type="submission" date="2022-10" db="EMBL/GenBank/DDBJ databases">
        <authorList>
            <consortium name="ENA_rothamsted_submissions"/>
            <consortium name="culmorum"/>
            <person name="King R."/>
        </authorList>
    </citation>
    <scope>NUCLEOTIDE SEQUENCE</scope>
</reference>
<protein>
    <submittedName>
        <fullName evidence="3">Uncharacterized protein</fullName>
    </submittedName>
</protein>
<proteinExistence type="predicted"/>
<evidence type="ECO:0000313" key="4">
    <source>
        <dbReference type="Proteomes" id="UP001153620"/>
    </source>
</evidence>
<name>A0A9N9S658_9DIPT</name>
<evidence type="ECO:0000256" key="1">
    <source>
        <dbReference type="SAM" id="MobiDB-lite"/>
    </source>
</evidence>
<accession>A0A9N9S658</accession>
<organism evidence="3 4">
    <name type="scientific">Chironomus riparius</name>
    <dbReference type="NCBI Taxonomy" id="315576"/>
    <lineage>
        <taxon>Eukaryota</taxon>
        <taxon>Metazoa</taxon>
        <taxon>Ecdysozoa</taxon>
        <taxon>Arthropoda</taxon>
        <taxon>Hexapoda</taxon>
        <taxon>Insecta</taxon>
        <taxon>Pterygota</taxon>
        <taxon>Neoptera</taxon>
        <taxon>Endopterygota</taxon>
        <taxon>Diptera</taxon>
        <taxon>Nematocera</taxon>
        <taxon>Chironomoidea</taxon>
        <taxon>Chironomidae</taxon>
        <taxon>Chironominae</taxon>
        <taxon>Chironomus</taxon>
    </lineage>
</organism>
<feature type="signal peptide" evidence="2">
    <location>
        <begin position="1"/>
        <end position="18"/>
    </location>
</feature>
<reference evidence="3" key="1">
    <citation type="submission" date="2022-01" db="EMBL/GenBank/DDBJ databases">
        <authorList>
            <person name="King R."/>
        </authorList>
    </citation>
    <scope>NUCLEOTIDE SEQUENCE</scope>
</reference>
<feature type="chain" id="PRO_5040239045" evidence="2">
    <location>
        <begin position="19"/>
        <end position="86"/>
    </location>
</feature>